<dbReference type="GeneID" id="99820258"/>
<dbReference type="Pfam" id="PF04545">
    <property type="entry name" value="Sigma70_r4"/>
    <property type="match status" value="1"/>
</dbReference>
<dbReference type="InterPro" id="IPR013324">
    <property type="entry name" value="RNA_pol_sigma_r3/r4-like"/>
</dbReference>
<reference evidence="2" key="1">
    <citation type="submission" date="2021-02" db="EMBL/GenBank/DDBJ databases">
        <title>Genomic Encyclopedia of Type Strains, Phase IV (KMG-V): Genome sequencing to study the core and pangenomes of soil and plant-associated prokaryotes.</title>
        <authorList>
            <person name="Whitman W."/>
        </authorList>
    </citation>
    <scope>NUCLEOTIDE SEQUENCE</scope>
    <source>
        <strain evidence="2">USDA 406</strain>
    </source>
</reference>
<dbReference type="InterPro" id="IPR007630">
    <property type="entry name" value="RNA_pol_sigma70_r4"/>
</dbReference>
<proteinExistence type="predicted"/>
<comment type="caution">
    <text evidence="2">The sequence shown here is derived from an EMBL/GenBank/DDBJ whole genome shotgun (WGS) entry which is preliminary data.</text>
</comment>
<protein>
    <submittedName>
        <fullName evidence="2">Transcriptional regulator</fullName>
    </submittedName>
</protein>
<gene>
    <name evidence="3" type="ORF">ABIF29_001675</name>
    <name evidence="2" type="ORF">JOH49_009318</name>
</gene>
<dbReference type="GO" id="GO:0003700">
    <property type="term" value="F:DNA-binding transcription factor activity"/>
    <property type="evidence" value="ECO:0007669"/>
    <property type="project" value="InterPro"/>
</dbReference>
<evidence type="ECO:0000313" key="4">
    <source>
        <dbReference type="Proteomes" id="UP000673383"/>
    </source>
</evidence>
<dbReference type="Proteomes" id="UP000673383">
    <property type="component" value="Unassembled WGS sequence"/>
</dbReference>
<dbReference type="SUPFAM" id="SSF88659">
    <property type="entry name" value="Sigma3 and sigma4 domains of RNA polymerase sigma factors"/>
    <property type="match status" value="1"/>
</dbReference>
<evidence type="ECO:0000313" key="2">
    <source>
        <dbReference type="EMBL" id="MBP1299565.1"/>
    </source>
</evidence>
<dbReference type="RefSeq" id="WP_018270246.1">
    <property type="nucleotide sequence ID" value="NZ_BJNL01000074.1"/>
</dbReference>
<evidence type="ECO:0000259" key="1">
    <source>
        <dbReference type="Pfam" id="PF04545"/>
    </source>
</evidence>
<keyword evidence="5" id="KW-1185">Reference proteome</keyword>
<evidence type="ECO:0000313" key="5">
    <source>
        <dbReference type="Proteomes" id="UP001565471"/>
    </source>
</evidence>
<name>A0A4Y3ZPW9_BRAEL</name>
<dbReference type="InterPro" id="IPR042075">
    <property type="entry name" value="KorB_DNA-db"/>
</dbReference>
<dbReference type="Gene3D" id="1.10.10.730">
    <property type="entry name" value="KorB DNA-binding domain"/>
    <property type="match status" value="1"/>
</dbReference>
<sequence length="53" mass="5945">MPAWSAADEQRLLQLVRETGLTQREIAQKLGRTEAAVSGRLILIRKRAAERAD</sequence>
<dbReference type="EMBL" id="JBGBZA010000002">
    <property type="protein sequence ID" value="MEY9314876.1"/>
    <property type="molecule type" value="Genomic_DNA"/>
</dbReference>
<evidence type="ECO:0000313" key="3">
    <source>
        <dbReference type="EMBL" id="MEY9314876.1"/>
    </source>
</evidence>
<dbReference type="AlphaFoldDB" id="A0A4Y3ZPW9"/>
<accession>A0A4Y3ZPW9</accession>
<feature type="domain" description="RNA polymerase sigma-70 region 4" evidence="1">
    <location>
        <begin position="8"/>
        <end position="40"/>
    </location>
</feature>
<reference evidence="3 5" key="2">
    <citation type="submission" date="2024-07" db="EMBL/GenBank/DDBJ databases">
        <title>Genomic Encyclopedia of Type Strains, Phase V (KMG-V): Genome sequencing to study the core and pangenomes of soil and plant-associated prokaryotes.</title>
        <authorList>
            <person name="Whitman W."/>
        </authorList>
    </citation>
    <scope>NUCLEOTIDE SEQUENCE [LARGE SCALE GENOMIC DNA]</scope>
    <source>
        <strain evidence="3 5">USDA 415</strain>
    </source>
</reference>
<dbReference type="GO" id="GO:0006352">
    <property type="term" value="P:DNA-templated transcription initiation"/>
    <property type="evidence" value="ECO:0007669"/>
    <property type="project" value="InterPro"/>
</dbReference>
<organism evidence="2 4">
    <name type="scientific">Bradyrhizobium elkanii</name>
    <dbReference type="NCBI Taxonomy" id="29448"/>
    <lineage>
        <taxon>Bacteria</taxon>
        <taxon>Pseudomonadati</taxon>
        <taxon>Pseudomonadota</taxon>
        <taxon>Alphaproteobacteria</taxon>
        <taxon>Hyphomicrobiales</taxon>
        <taxon>Nitrobacteraceae</taxon>
        <taxon>Bradyrhizobium</taxon>
    </lineage>
</organism>
<dbReference type="EMBL" id="JAFICZ010000001">
    <property type="protein sequence ID" value="MBP1299565.1"/>
    <property type="molecule type" value="Genomic_DNA"/>
</dbReference>
<dbReference type="Proteomes" id="UP001565471">
    <property type="component" value="Unassembled WGS sequence"/>
</dbReference>